<dbReference type="RefSeq" id="WP_179529629.1">
    <property type="nucleotide sequence ID" value="NZ_BAAAPP010000002.1"/>
</dbReference>
<name>A0A7Z0C300_9ACTN</name>
<dbReference type="PANTHER" id="PTHR44942:SF4">
    <property type="entry name" value="METHYLTRANSFERASE TYPE 11 DOMAIN-CONTAINING PROTEIN"/>
    <property type="match status" value="1"/>
</dbReference>
<feature type="region of interest" description="Disordered" evidence="4">
    <location>
        <begin position="247"/>
        <end position="272"/>
    </location>
</feature>
<proteinExistence type="inferred from homology"/>
<keyword evidence="3 6" id="KW-0808">Transferase</keyword>
<reference evidence="6 7" key="1">
    <citation type="submission" date="2020-07" db="EMBL/GenBank/DDBJ databases">
        <title>Sequencing the genomes of 1000 actinobacteria strains.</title>
        <authorList>
            <person name="Klenk H.-P."/>
        </authorList>
    </citation>
    <scope>NUCLEOTIDE SEQUENCE [LARGE SCALE GENOMIC DNA]</scope>
    <source>
        <strain evidence="6 7">DSM 18248</strain>
    </source>
</reference>
<comment type="similarity">
    <text evidence="1">Belongs to the methyltransferase superfamily.</text>
</comment>
<protein>
    <submittedName>
        <fullName evidence="6">SAM-dependent methyltransferase</fullName>
    </submittedName>
</protein>
<feature type="compositionally biased region" description="Low complexity" evidence="4">
    <location>
        <begin position="252"/>
        <end position="263"/>
    </location>
</feature>
<dbReference type="InterPro" id="IPR013216">
    <property type="entry name" value="Methyltransf_11"/>
</dbReference>
<dbReference type="SUPFAM" id="SSF53335">
    <property type="entry name" value="S-adenosyl-L-methionine-dependent methyltransferases"/>
    <property type="match status" value="1"/>
</dbReference>
<evidence type="ECO:0000313" key="6">
    <source>
        <dbReference type="EMBL" id="NYI08529.1"/>
    </source>
</evidence>
<dbReference type="GO" id="GO:0008757">
    <property type="term" value="F:S-adenosylmethionine-dependent methyltransferase activity"/>
    <property type="evidence" value="ECO:0007669"/>
    <property type="project" value="InterPro"/>
</dbReference>
<keyword evidence="7" id="KW-1185">Reference proteome</keyword>
<evidence type="ECO:0000256" key="1">
    <source>
        <dbReference type="ARBA" id="ARBA00008361"/>
    </source>
</evidence>
<dbReference type="PANTHER" id="PTHR44942">
    <property type="entry name" value="METHYLTRANSF_11 DOMAIN-CONTAINING PROTEIN"/>
    <property type="match status" value="1"/>
</dbReference>
<comment type="caution">
    <text evidence="6">The sequence shown here is derived from an EMBL/GenBank/DDBJ whole genome shotgun (WGS) entry which is preliminary data.</text>
</comment>
<dbReference type="InterPro" id="IPR051052">
    <property type="entry name" value="Diverse_substrate_MTase"/>
</dbReference>
<evidence type="ECO:0000259" key="5">
    <source>
        <dbReference type="Pfam" id="PF08241"/>
    </source>
</evidence>
<dbReference type="Pfam" id="PF08241">
    <property type="entry name" value="Methyltransf_11"/>
    <property type="match status" value="1"/>
</dbReference>
<dbReference type="Gene3D" id="3.40.50.150">
    <property type="entry name" value="Vaccinia Virus protein VP39"/>
    <property type="match status" value="1"/>
</dbReference>
<dbReference type="AlphaFoldDB" id="A0A7Z0C300"/>
<evidence type="ECO:0000256" key="4">
    <source>
        <dbReference type="SAM" id="MobiDB-lite"/>
    </source>
</evidence>
<dbReference type="EMBL" id="JACBZI010000001">
    <property type="protein sequence ID" value="NYI08529.1"/>
    <property type="molecule type" value="Genomic_DNA"/>
</dbReference>
<dbReference type="InterPro" id="IPR029063">
    <property type="entry name" value="SAM-dependent_MTases_sf"/>
</dbReference>
<evidence type="ECO:0000256" key="3">
    <source>
        <dbReference type="ARBA" id="ARBA00022679"/>
    </source>
</evidence>
<gene>
    <name evidence="6" type="ORF">BKA05_000044</name>
</gene>
<dbReference type="GO" id="GO:0032259">
    <property type="term" value="P:methylation"/>
    <property type="evidence" value="ECO:0007669"/>
    <property type="project" value="UniProtKB-KW"/>
</dbReference>
<sequence length="313" mass="34252">MTDLQPGADPRSCFGSVADAYDRGRPSYPAPAASWLVGEQPATVLELGAGTGKLTEVLVGLGHEVHATDPDSAMLERLRARLPLVRATVAGAEEIPLADASVDVVVAGQAFHWFDLERALPEINRVLRPGGHLALVWNQRDERVPWVRRLGALLGDRDQRTDLADPLEHSGLFGWVEEETFKHRQVIDRESVLDLALSRSSVATLDERGREAKLAQVRAFYDDYGRGMDGMQLPYLTRCYRARMVEQERTPRPGGSPSTTGTPETVAEAAPEVHDSPMLVTTGSIPRIDVEVAKATPASVLDDDTAMLLIDFR</sequence>
<feature type="domain" description="Methyltransferase type 11" evidence="5">
    <location>
        <begin position="45"/>
        <end position="134"/>
    </location>
</feature>
<organism evidence="6 7">
    <name type="scientific">Nocardioides marinus</name>
    <dbReference type="NCBI Taxonomy" id="374514"/>
    <lineage>
        <taxon>Bacteria</taxon>
        <taxon>Bacillati</taxon>
        <taxon>Actinomycetota</taxon>
        <taxon>Actinomycetes</taxon>
        <taxon>Propionibacteriales</taxon>
        <taxon>Nocardioidaceae</taxon>
        <taxon>Nocardioides</taxon>
    </lineage>
</organism>
<evidence type="ECO:0000256" key="2">
    <source>
        <dbReference type="ARBA" id="ARBA00022603"/>
    </source>
</evidence>
<evidence type="ECO:0000313" key="7">
    <source>
        <dbReference type="Proteomes" id="UP000537326"/>
    </source>
</evidence>
<dbReference type="Proteomes" id="UP000537326">
    <property type="component" value="Unassembled WGS sequence"/>
</dbReference>
<accession>A0A7Z0C300</accession>
<keyword evidence="2 6" id="KW-0489">Methyltransferase</keyword>
<dbReference type="CDD" id="cd02440">
    <property type="entry name" value="AdoMet_MTases"/>
    <property type="match status" value="1"/>
</dbReference>